<dbReference type="InterPro" id="IPR001320">
    <property type="entry name" value="Iontro_rcpt_C"/>
</dbReference>
<gene>
    <name evidence="6" type="ORF">IXB28_11760</name>
</gene>
<name>A0ABS5Y5H2_9CYAN</name>
<evidence type="ECO:0000256" key="3">
    <source>
        <dbReference type="ARBA" id="ARBA00022729"/>
    </source>
</evidence>
<dbReference type="Gene3D" id="3.40.190.10">
    <property type="entry name" value="Periplasmic binding protein-like II"/>
    <property type="match status" value="2"/>
</dbReference>
<dbReference type="SMART" id="SM00079">
    <property type="entry name" value="PBPe"/>
    <property type="match status" value="1"/>
</dbReference>
<sequence>MWRYVLVTALMLGVQVSVPPIAVSSELSEIQARGRLIVAVKDNHYPLGYRDATGELRGFEIDLARRLATDLLGDADAVELLPVSNVDRVNVVVEGNADIAIAGITVTAQRQRITSFSEPYYLDGAGFITTSQRINGLGDLTFGRIAVLANSSTLAHVRAQLPQATLVTVPSYQAALTQLDAGQVDAFSGNVSLLTGWQQQDSRYRLLDDVISIEPVAIAIPKGTHHSDLRRAINQAMGQWDSEGWLQDRATYWGLR</sequence>
<proteinExistence type="inferred from homology"/>
<feature type="domain" description="Ionotropic glutamate receptor C-terminal" evidence="5">
    <location>
        <begin position="35"/>
        <end position="256"/>
    </location>
</feature>
<dbReference type="EMBL" id="JADOER010000011">
    <property type="protein sequence ID" value="MBT9312886.1"/>
    <property type="molecule type" value="Genomic_DNA"/>
</dbReference>
<comment type="similarity">
    <text evidence="1">Belongs to the bacterial solute-binding protein 3 family.</text>
</comment>
<comment type="caution">
    <text evidence="6">The sequence shown here is derived from an EMBL/GenBank/DDBJ whole genome shotgun (WGS) entry which is preliminary data.</text>
</comment>
<dbReference type="Proteomes" id="UP001196661">
    <property type="component" value="Unassembled WGS sequence"/>
</dbReference>
<evidence type="ECO:0000256" key="1">
    <source>
        <dbReference type="ARBA" id="ARBA00010333"/>
    </source>
</evidence>
<dbReference type="InterPro" id="IPR051455">
    <property type="entry name" value="Bact_solute-bind_prot3"/>
</dbReference>
<reference evidence="6 7" key="1">
    <citation type="journal article" date="2021" name="Mar. Drugs">
        <title>Genome Reduction and Secondary Metabolism of the Marine Sponge-Associated Cyanobacterium Leptothoe.</title>
        <authorList>
            <person name="Konstantinou D."/>
            <person name="Popin R.V."/>
            <person name="Fewer D.P."/>
            <person name="Sivonen K."/>
            <person name="Gkelis S."/>
        </authorList>
    </citation>
    <scope>NUCLEOTIDE SEQUENCE [LARGE SCALE GENOMIC DNA]</scope>
    <source>
        <strain evidence="6 7">TAU-MAC 1615</strain>
    </source>
</reference>
<dbReference type="SUPFAM" id="SSF53850">
    <property type="entry name" value="Periplasmic binding protein-like II"/>
    <property type="match status" value="1"/>
</dbReference>
<keyword evidence="2" id="KW-0813">Transport</keyword>
<feature type="domain" description="Solute-binding protein family 3/N-terminal" evidence="4">
    <location>
        <begin position="35"/>
        <end position="249"/>
    </location>
</feature>
<dbReference type="InterPro" id="IPR001638">
    <property type="entry name" value="Solute-binding_3/MltF_N"/>
</dbReference>
<accession>A0ABS5Y5H2</accession>
<keyword evidence="7" id="KW-1185">Reference proteome</keyword>
<keyword evidence="3" id="KW-0732">Signal</keyword>
<dbReference type="SMART" id="SM00062">
    <property type="entry name" value="PBPb"/>
    <property type="match status" value="1"/>
</dbReference>
<protein>
    <submittedName>
        <fullName evidence="6">Transporter substrate-binding domain-containing protein</fullName>
    </submittedName>
</protein>
<evidence type="ECO:0000259" key="5">
    <source>
        <dbReference type="SMART" id="SM00079"/>
    </source>
</evidence>
<dbReference type="PANTHER" id="PTHR30085">
    <property type="entry name" value="AMINO ACID ABC TRANSPORTER PERMEASE"/>
    <property type="match status" value="1"/>
</dbReference>
<dbReference type="PANTHER" id="PTHR30085:SF6">
    <property type="entry name" value="ABC TRANSPORTER GLUTAMINE-BINDING PROTEIN GLNH"/>
    <property type="match status" value="1"/>
</dbReference>
<organism evidence="6 7">
    <name type="scientific">Leptothoe kymatousa TAU-MAC 1615</name>
    <dbReference type="NCBI Taxonomy" id="2364775"/>
    <lineage>
        <taxon>Bacteria</taxon>
        <taxon>Bacillati</taxon>
        <taxon>Cyanobacteriota</taxon>
        <taxon>Cyanophyceae</taxon>
        <taxon>Nodosilineales</taxon>
        <taxon>Cymatolegaceae</taxon>
        <taxon>Leptothoe</taxon>
        <taxon>Leptothoe kymatousa</taxon>
    </lineage>
</organism>
<dbReference type="Pfam" id="PF00497">
    <property type="entry name" value="SBP_bac_3"/>
    <property type="match status" value="1"/>
</dbReference>
<evidence type="ECO:0000259" key="4">
    <source>
        <dbReference type="SMART" id="SM00062"/>
    </source>
</evidence>
<evidence type="ECO:0000313" key="6">
    <source>
        <dbReference type="EMBL" id="MBT9312886.1"/>
    </source>
</evidence>
<evidence type="ECO:0000313" key="7">
    <source>
        <dbReference type="Proteomes" id="UP001196661"/>
    </source>
</evidence>
<evidence type="ECO:0000256" key="2">
    <source>
        <dbReference type="ARBA" id="ARBA00022448"/>
    </source>
</evidence>